<keyword evidence="1" id="KW-1133">Transmembrane helix</keyword>
<feature type="transmembrane region" description="Helical" evidence="1">
    <location>
        <begin position="7"/>
        <end position="24"/>
    </location>
</feature>
<sequence>MSRSNGVLLFGAGTLAGIVVGWFIRFPPTDSASASGWAQALGSLAAIFIAVWVPLRERRATEARIAAEKFQRAHRLAERLRSITFDVILLVHNTLAKAESRWNRGEKALDIDQISELNQRLTAAQQDEYNKQRIVILDGLRALLKEFKVLCEVEHISDFALAPDFATRRNQWMGIVNSLNDESLRAVQAVENGASD</sequence>
<gene>
    <name evidence="2" type="ORF">GNZ13_35370</name>
</gene>
<keyword evidence="1" id="KW-0472">Membrane</keyword>
<dbReference type="AlphaFoldDB" id="A0A972NTS0"/>
<dbReference type="Proteomes" id="UP000655523">
    <property type="component" value="Unassembled WGS sequence"/>
</dbReference>
<organism evidence="2 3">
    <name type="scientific">Paraburkholderia elongata</name>
    <dbReference type="NCBI Taxonomy" id="2675747"/>
    <lineage>
        <taxon>Bacteria</taxon>
        <taxon>Pseudomonadati</taxon>
        <taxon>Pseudomonadota</taxon>
        <taxon>Betaproteobacteria</taxon>
        <taxon>Burkholderiales</taxon>
        <taxon>Burkholderiaceae</taxon>
        <taxon>Paraburkholderia</taxon>
    </lineage>
</organism>
<accession>A0A972NTS0</accession>
<dbReference type="EMBL" id="WOEZ01000196">
    <property type="protein sequence ID" value="NPT59696.1"/>
    <property type="molecule type" value="Genomic_DNA"/>
</dbReference>
<feature type="transmembrane region" description="Helical" evidence="1">
    <location>
        <begin position="36"/>
        <end position="55"/>
    </location>
</feature>
<evidence type="ECO:0000256" key="1">
    <source>
        <dbReference type="SAM" id="Phobius"/>
    </source>
</evidence>
<reference evidence="2 3" key="1">
    <citation type="submission" date="2019-11" db="EMBL/GenBank/DDBJ databases">
        <title>Metabolism of dissolved organic matter in forest soils.</title>
        <authorList>
            <person name="Cyle K.T."/>
            <person name="Wilhelm R.C."/>
            <person name="Martinez C.E."/>
        </authorList>
    </citation>
    <scope>NUCLEOTIDE SEQUENCE [LARGE SCALE GENOMIC DNA]</scope>
    <source>
        <strain evidence="2 3">5N</strain>
    </source>
</reference>
<proteinExistence type="predicted"/>
<evidence type="ECO:0000313" key="2">
    <source>
        <dbReference type="EMBL" id="NPT59696.1"/>
    </source>
</evidence>
<protein>
    <submittedName>
        <fullName evidence="2">Uncharacterized protein</fullName>
    </submittedName>
</protein>
<dbReference type="RefSeq" id="WP_172173244.1">
    <property type="nucleotide sequence ID" value="NZ_WOEZ01000196.1"/>
</dbReference>
<keyword evidence="3" id="KW-1185">Reference proteome</keyword>
<keyword evidence="1" id="KW-0812">Transmembrane</keyword>
<evidence type="ECO:0000313" key="3">
    <source>
        <dbReference type="Proteomes" id="UP000655523"/>
    </source>
</evidence>
<comment type="caution">
    <text evidence="2">The sequence shown here is derived from an EMBL/GenBank/DDBJ whole genome shotgun (WGS) entry which is preliminary data.</text>
</comment>
<name>A0A972NTS0_9BURK</name>